<protein>
    <submittedName>
        <fullName evidence="1">Uncharacterized protein</fullName>
    </submittedName>
</protein>
<dbReference type="AlphaFoldDB" id="A0A4Y3KIT6"/>
<evidence type="ECO:0000313" key="2">
    <source>
        <dbReference type="Proteomes" id="UP000320461"/>
    </source>
</evidence>
<sequence>MVLALWLGAGDSRTTTAAAALRGVQADDEPHDVLDTATDERRPLAEALREWSVPDLDVVALLPAPGDVAGVPAPVSGAALEARELVLLRIGGAAYALVPEVEAFGSALEPGHLVTWHRTVVPDWLLPVQALGSLEDADRGLRRGLADVTEALVRLDVAHWDDEHAAQVVALRDAALPTWRLPDRVDAHRGRVLASAARLRAIVDLAARDDGGAVNLWQADQRTAALRDVDRLARRALAAATLAGPLAQPSTPR</sequence>
<gene>
    <name evidence="1" type="ORF">CGE01nite_02460</name>
</gene>
<organism evidence="1 2">
    <name type="scientific">Cellulomonas gelida</name>
    <dbReference type="NCBI Taxonomy" id="1712"/>
    <lineage>
        <taxon>Bacteria</taxon>
        <taxon>Bacillati</taxon>
        <taxon>Actinomycetota</taxon>
        <taxon>Actinomycetes</taxon>
        <taxon>Micrococcales</taxon>
        <taxon>Cellulomonadaceae</taxon>
        <taxon>Cellulomonas</taxon>
    </lineage>
</organism>
<evidence type="ECO:0000313" key="1">
    <source>
        <dbReference type="EMBL" id="GEA82995.1"/>
    </source>
</evidence>
<proteinExistence type="predicted"/>
<dbReference type="Proteomes" id="UP000320461">
    <property type="component" value="Unassembled WGS sequence"/>
</dbReference>
<keyword evidence="2" id="KW-1185">Reference proteome</keyword>
<dbReference type="EMBL" id="BJLQ01000002">
    <property type="protein sequence ID" value="GEA82995.1"/>
    <property type="molecule type" value="Genomic_DNA"/>
</dbReference>
<comment type="caution">
    <text evidence="1">The sequence shown here is derived from an EMBL/GenBank/DDBJ whole genome shotgun (WGS) entry which is preliminary data.</text>
</comment>
<reference evidence="1 2" key="1">
    <citation type="submission" date="2019-06" db="EMBL/GenBank/DDBJ databases">
        <title>Whole genome shotgun sequence of Cellulomonas gelida NBRC 3748.</title>
        <authorList>
            <person name="Hosoyama A."/>
            <person name="Uohara A."/>
            <person name="Ohji S."/>
            <person name="Ichikawa N."/>
        </authorList>
    </citation>
    <scope>NUCLEOTIDE SEQUENCE [LARGE SCALE GENOMIC DNA]</scope>
    <source>
        <strain evidence="1 2">NBRC 3748</strain>
    </source>
</reference>
<name>A0A4Y3KIT6_9CELL</name>
<accession>A0A4Y3KIT6</accession>